<name>A0A8H4LD64_9HYPO</name>
<proteinExistence type="predicted"/>
<evidence type="ECO:0000256" key="4">
    <source>
        <dbReference type="ARBA" id="ARBA00022989"/>
    </source>
</evidence>
<evidence type="ECO:0000256" key="1">
    <source>
        <dbReference type="ARBA" id="ARBA00004141"/>
    </source>
</evidence>
<evidence type="ECO:0000256" key="6">
    <source>
        <dbReference type="SAM" id="MobiDB-lite"/>
    </source>
</evidence>
<evidence type="ECO:0000256" key="5">
    <source>
        <dbReference type="ARBA" id="ARBA00023136"/>
    </source>
</evidence>
<protein>
    <submittedName>
        <fullName evidence="8">Major facilitator superfamily transporter</fullName>
    </submittedName>
</protein>
<comment type="subcellular location">
    <subcellularLocation>
        <location evidence="1">Membrane</location>
        <topology evidence="1">Multi-pass membrane protein</topology>
    </subcellularLocation>
</comment>
<keyword evidence="5 7" id="KW-0472">Membrane</keyword>
<dbReference type="EMBL" id="JAADYS010000821">
    <property type="protein sequence ID" value="KAF4466796.1"/>
    <property type="molecule type" value="Genomic_DNA"/>
</dbReference>
<gene>
    <name evidence="8" type="ORF">FALBO_6350</name>
</gene>
<dbReference type="PANTHER" id="PTHR43791">
    <property type="entry name" value="PERMEASE-RELATED"/>
    <property type="match status" value="1"/>
</dbReference>
<evidence type="ECO:0000313" key="8">
    <source>
        <dbReference type="EMBL" id="KAF4466796.1"/>
    </source>
</evidence>
<evidence type="ECO:0000313" key="9">
    <source>
        <dbReference type="Proteomes" id="UP000554235"/>
    </source>
</evidence>
<evidence type="ECO:0000256" key="2">
    <source>
        <dbReference type="ARBA" id="ARBA00022448"/>
    </source>
</evidence>
<dbReference type="GO" id="GO:0016020">
    <property type="term" value="C:membrane"/>
    <property type="evidence" value="ECO:0007669"/>
    <property type="project" value="UniProtKB-SubCell"/>
</dbReference>
<dbReference type="Proteomes" id="UP000554235">
    <property type="component" value="Unassembled WGS sequence"/>
</dbReference>
<feature type="compositionally biased region" description="Polar residues" evidence="6">
    <location>
        <begin position="1"/>
        <end position="14"/>
    </location>
</feature>
<evidence type="ECO:0000256" key="7">
    <source>
        <dbReference type="SAM" id="Phobius"/>
    </source>
</evidence>
<keyword evidence="3 7" id="KW-0812">Transmembrane</keyword>
<sequence>MADQQPTQRPSLQEKQGFDHLEKTERGSMREEELDAVEVARITRKIDLRILPLLILLYTLTFLDRVNIGNARLWNMERDLKMTGNE</sequence>
<comment type="caution">
    <text evidence="8">The sequence shown here is derived from an EMBL/GenBank/DDBJ whole genome shotgun (WGS) entry which is preliminary data.</text>
</comment>
<keyword evidence="9" id="KW-1185">Reference proteome</keyword>
<dbReference type="GO" id="GO:0022857">
    <property type="term" value="F:transmembrane transporter activity"/>
    <property type="evidence" value="ECO:0007669"/>
    <property type="project" value="TreeGrafter"/>
</dbReference>
<organism evidence="8 9">
    <name type="scientific">Fusarium albosuccineum</name>
    <dbReference type="NCBI Taxonomy" id="1237068"/>
    <lineage>
        <taxon>Eukaryota</taxon>
        <taxon>Fungi</taxon>
        <taxon>Dikarya</taxon>
        <taxon>Ascomycota</taxon>
        <taxon>Pezizomycotina</taxon>
        <taxon>Sordariomycetes</taxon>
        <taxon>Hypocreomycetidae</taxon>
        <taxon>Hypocreales</taxon>
        <taxon>Nectriaceae</taxon>
        <taxon>Fusarium</taxon>
        <taxon>Fusarium decemcellulare species complex</taxon>
    </lineage>
</organism>
<feature type="transmembrane region" description="Helical" evidence="7">
    <location>
        <begin position="50"/>
        <end position="68"/>
    </location>
</feature>
<dbReference type="AlphaFoldDB" id="A0A8H4LD64"/>
<reference evidence="8 9" key="1">
    <citation type="submission" date="2020-01" db="EMBL/GenBank/DDBJ databases">
        <title>Identification and distribution of gene clusters putatively required for synthesis of sphingolipid metabolism inhibitors in phylogenetically diverse species of the filamentous fungus Fusarium.</title>
        <authorList>
            <person name="Kim H.-S."/>
            <person name="Busman M."/>
            <person name="Brown D.W."/>
            <person name="Divon H."/>
            <person name="Uhlig S."/>
            <person name="Proctor R.H."/>
        </authorList>
    </citation>
    <scope>NUCLEOTIDE SEQUENCE [LARGE SCALE GENOMIC DNA]</scope>
    <source>
        <strain evidence="8 9">NRRL 20459</strain>
    </source>
</reference>
<evidence type="ECO:0000256" key="3">
    <source>
        <dbReference type="ARBA" id="ARBA00022692"/>
    </source>
</evidence>
<dbReference type="PANTHER" id="PTHR43791:SF36">
    <property type="entry name" value="TRANSPORTER, PUTATIVE (AFU_ORTHOLOGUE AFUA_6G08340)-RELATED"/>
    <property type="match status" value="1"/>
</dbReference>
<feature type="region of interest" description="Disordered" evidence="6">
    <location>
        <begin position="1"/>
        <end position="32"/>
    </location>
</feature>
<keyword evidence="4 7" id="KW-1133">Transmembrane helix</keyword>
<accession>A0A8H4LD64</accession>
<feature type="compositionally biased region" description="Basic and acidic residues" evidence="6">
    <location>
        <begin position="16"/>
        <end position="31"/>
    </location>
</feature>
<keyword evidence="2" id="KW-0813">Transport</keyword>